<evidence type="ECO:0000256" key="9">
    <source>
        <dbReference type="ARBA" id="ARBA00022884"/>
    </source>
</evidence>
<proteinExistence type="inferred from homology"/>
<keyword evidence="11" id="KW-0648">Protein biosynthesis</keyword>
<evidence type="ECO:0000256" key="12">
    <source>
        <dbReference type="ARBA" id="ARBA00023266"/>
    </source>
</evidence>
<dbReference type="InterPro" id="IPR008829">
    <property type="entry name" value="SepSecS/SepCysS"/>
</dbReference>
<reference evidence="17 18" key="1">
    <citation type="submission" date="2016-10" db="EMBL/GenBank/DDBJ databases">
        <authorList>
            <person name="Cai Z."/>
        </authorList>
    </citation>
    <scope>NUCLEOTIDE SEQUENCE [LARGE SCALE GENOMIC DNA]</scope>
</reference>
<comment type="function">
    <text evidence="2">Converts O-phosphoseryl-tRNA(Sec) to selenocysteinyl-tRNA(Sec) required for selenoprotein biosynthesis.</text>
</comment>
<dbReference type="InterPro" id="IPR019872">
    <property type="entry name" value="Sec-tRNA_Se_transferase"/>
</dbReference>
<gene>
    <name evidence="17" type="ORF">BQ4739_LOCUS15390</name>
</gene>
<dbReference type="GO" id="GO:0000049">
    <property type="term" value="F:tRNA binding"/>
    <property type="evidence" value="ECO:0007669"/>
    <property type="project" value="UniProtKB-KW"/>
</dbReference>
<comment type="catalytic activity">
    <reaction evidence="16">
        <text>O-phospho-L-seryl-tRNA(Sec) + selenophosphate + H2O = L-selenocysteinyl-tRNA(Sec) + 2 phosphate</text>
        <dbReference type="Rhea" id="RHEA:25041"/>
        <dbReference type="Rhea" id="RHEA-COMP:9743"/>
        <dbReference type="Rhea" id="RHEA-COMP:9947"/>
        <dbReference type="ChEBI" id="CHEBI:15377"/>
        <dbReference type="ChEBI" id="CHEBI:16144"/>
        <dbReference type="ChEBI" id="CHEBI:43474"/>
        <dbReference type="ChEBI" id="CHEBI:78551"/>
        <dbReference type="ChEBI" id="CHEBI:78573"/>
        <dbReference type="EC" id="2.9.1.2"/>
    </reaction>
</comment>
<keyword evidence="8" id="KW-0808">Transferase</keyword>
<evidence type="ECO:0000256" key="3">
    <source>
        <dbReference type="ARBA" id="ARBA00004822"/>
    </source>
</evidence>
<dbReference type="InterPro" id="IPR015424">
    <property type="entry name" value="PyrdxlP-dep_Trfase"/>
</dbReference>
<keyword evidence="18" id="KW-1185">Reference proteome</keyword>
<protein>
    <recommendedName>
        <fullName evidence="6">O-phosphoseryl-tRNA(Sec) selenium transferase</fullName>
        <ecNumber evidence="5">2.9.1.2</ecNumber>
    </recommendedName>
    <alternativeName>
        <fullName evidence="13">Selenocysteine synthase</fullName>
    </alternativeName>
    <alternativeName>
        <fullName evidence="14">Selenocysteinyl-tRNA(Sec) synthase</fullName>
    </alternativeName>
    <alternativeName>
        <fullName evidence="15">Sep-tRNA:Sec-tRNA synthase</fullName>
    </alternativeName>
</protein>
<dbReference type="EMBL" id="FNXT01001224">
    <property type="protein sequence ID" value="SZX75080.1"/>
    <property type="molecule type" value="Genomic_DNA"/>
</dbReference>
<dbReference type="SUPFAM" id="SSF53383">
    <property type="entry name" value="PLP-dependent transferases"/>
    <property type="match status" value="1"/>
</dbReference>
<evidence type="ECO:0000256" key="1">
    <source>
        <dbReference type="ARBA" id="ARBA00001933"/>
    </source>
</evidence>
<name>A0A383WCX4_TETOB</name>
<evidence type="ECO:0000313" key="18">
    <source>
        <dbReference type="Proteomes" id="UP000256970"/>
    </source>
</evidence>
<dbReference type="NCBIfam" id="TIGR03531">
    <property type="entry name" value="selenium_SpcS"/>
    <property type="match status" value="1"/>
</dbReference>
<evidence type="ECO:0000256" key="14">
    <source>
        <dbReference type="ARBA" id="ARBA00032048"/>
    </source>
</evidence>
<dbReference type="EC" id="2.9.1.2" evidence="5"/>
<dbReference type="Gene3D" id="1.10.10.2160">
    <property type="match status" value="1"/>
</dbReference>
<accession>A0A383WCX4</accession>
<evidence type="ECO:0000256" key="15">
    <source>
        <dbReference type="ARBA" id="ARBA00032693"/>
    </source>
</evidence>
<evidence type="ECO:0000256" key="11">
    <source>
        <dbReference type="ARBA" id="ARBA00022917"/>
    </source>
</evidence>
<dbReference type="GO" id="GO:0001514">
    <property type="term" value="P:selenocysteine incorporation"/>
    <property type="evidence" value="ECO:0007669"/>
    <property type="project" value="TreeGrafter"/>
</dbReference>
<dbReference type="AlphaFoldDB" id="A0A383WCX4"/>
<evidence type="ECO:0000256" key="2">
    <source>
        <dbReference type="ARBA" id="ARBA00002552"/>
    </source>
</evidence>
<keyword evidence="9" id="KW-0694">RNA-binding</keyword>
<dbReference type="GO" id="GO:0001717">
    <property type="term" value="P:conversion of seryl-tRNAsec to selenocys-tRNAsec"/>
    <property type="evidence" value="ECO:0007669"/>
    <property type="project" value="InterPro"/>
</dbReference>
<keyword evidence="10" id="KW-0663">Pyridoxal phosphate</keyword>
<comment type="similarity">
    <text evidence="4">Belongs to the SepSecS family.</text>
</comment>
<dbReference type="UniPathway" id="UPA00906">
    <property type="reaction ID" value="UER00898"/>
</dbReference>
<evidence type="ECO:0000313" key="17">
    <source>
        <dbReference type="EMBL" id="SZX75080.1"/>
    </source>
</evidence>
<evidence type="ECO:0000256" key="13">
    <source>
        <dbReference type="ARBA" id="ARBA00030669"/>
    </source>
</evidence>
<dbReference type="PANTHER" id="PTHR12944">
    <property type="entry name" value="SOLUBLE LIVER ANTIGEN/LIVER PANCREAS ANTIGEN"/>
    <property type="match status" value="1"/>
</dbReference>
<keyword evidence="12" id="KW-0711">Selenium</keyword>
<organism evidence="17 18">
    <name type="scientific">Tetradesmus obliquus</name>
    <name type="common">Green alga</name>
    <name type="synonym">Acutodesmus obliquus</name>
    <dbReference type="NCBI Taxonomy" id="3088"/>
    <lineage>
        <taxon>Eukaryota</taxon>
        <taxon>Viridiplantae</taxon>
        <taxon>Chlorophyta</taxon>
        <taxon>core chlorophytes</taxon>
        <taxon>Chlorophyceae</taxon>
        <taxon>CS clade</taxon>
        <taxon>Sphaeropleales</taxon>
        <taxon>Scenedesmaceae</taxon>
        <taxon>Tetradesmus</taxon>
    </lineage>
</organism>
<dbReference type="Gene3D" id="3.40.640.10">
    <property type="entry name" value="Type I PLP-dependent aspartate aminotransferase-like (Major domain)"/>
    <property type="match status" value="2"/>
</dbReference>
<keyword evidence="7" id="KW-0820">tRNA-binding</keyword>
<evidence type="ECO:0000256" key="16">
    <source>
        <dbReference type="ARBA" id="ARBA00048808"/>
    </source>
</evidence>
<evidence type="ECO:0000256" key="6">
    <source>
        <dbReference type="ARBA" id="ARBA00021963"/>
    </source>
</evidence>
<evidence type="ECO:0000256" key="10">
    <source>
        <dbReference type="ARBA" id="ARBA00022898"/>
    </source>
</evidence>
<evidence type="ECO:0000256" key="7">
    <source>
        <dbReference type="ARBA" id="ARBA00022555"/>
    </source>
</evidence>
<comment type="cofactor">
    <cofactor evidence="1">
        <name>pyridoxal 5'-phosphate</name>
        <dbReference type="ChEBI" id="CHEBI:597326"/>
    </cofactor>
</comment>
<evidence type="ECO:0000256" key="4">
    <source>
        <dbReference type="ARBA" id="ARBA00007037"/>
    </source>
</evidence>
<evidence type="ECO:0000256" key="8">
    <source>
        <dbReference type="ARBA" id="ARBA00022679"/>
    </source>
</evidence>
<dbReference type="STRING" id="3088.A0A383WCX4"/>
<evidence type="ECO:0000256" key="5">
    <source>
        <dbReference type="ARBA" id="ARBA00012464"/>
    </source>
</evidence>
<dbReference type="PANTHER" id="PTHR12944:SF2">
    <property type="entry name" value="O-PHOSPHOSERYL-TRNA(SEC) SELENIUM TRANSFERASE"/>
    <property type="match status" value="1"/>
</dbReference>
<dbReference type="GO" id="GO:0098621">
    <property type="term" value="F:O-phosphoseryl-tRNA(Sec) selenium transferase activity"/>
    <property type="evidence" value="ECO:0007669"/>
    <property type="project" value="UniProtKB-EC"/>
</dbReference>
<dbReference type="InterPro" id="IPR015421">
    <property type="entry name" value="PyrdxlP-dep_Trfase_major"/>
</dbReference>
<sequence>MDADNLQLAASLVSASYISQGGAALAARRRLVKGLLSNRRLPQEGWDEATIEMLLQGLLSNRRLPQEGWDEATIEVLLQDAALMDSNTFPSQLGLGERKGIGSAATSGATCCSQAALSPCMPVSTLQDAALMDSNTFPGQDAALMDSNTFPGQVGLGEREGRVACPLVARMHCRLSHGIGRSGDIAAEQPKAAGSSMLAKLAAHLAGDALRIAGLADMALPLLLPSATGMALTLVLLAAAGAPAAARAGLIVDKQPAVKGEGSKEPRAAATAASEASQLAAAAGGCSGAPTVLPRYVVWSRIDQKTCLKAITAANLVPIVVELLQQGDHLVTDVAGMQQAVERLGPANVAAVVTTTSCFAPRASDDVVAVAKLCSKLGVPHIINNAYGVQAASLTAAVTAACRRGRVDAIVQSTDKNFMVPVGGSVVAAPAGKGRDWLVQAVAKGYPGRASMTAHLDLLVTLLHWGAVGWARVLQQREDLYGYLSEQLAQAAAQLGERVLSTPGNPISLGMTLDGLAAAAAAANAAADEAAAAAAAGAGSSSEAAAGAAAGGGGSSKKHVDVTFFGAMLWARNVSGTRVLTCGKQQDVAGITFADYGCHISGYPHPYMTAAAALGTTKADVDVFVVRLLRAYKELQEKWRRAAGQQTT</sequence>
<dbReference type="Proteomes" id="UP000256970">
    <property type="component" value="Unassembled WGS sequence"/>
</dbReference>
<dbReference type="Pfam" id="PF05889">
    <property type="entry name" value="SepSecS"/>
    <property type="match status" value="3"/>
</dbReference>
<comment type="pathway">
    <text evidence="3">Aminoacyl-tRNA biosynthesis; selenocysteinyl-tRNA(Sec) biosynthesis; selenocysteinyl-tRNA(Sec) from L-seryl-tRNA(Sec) (archaeal/eukaryal route): step 2/2.</text>
</comment>